<reference evidence="1 2" key="1">
    <citation type="journal article" date="2015" name="Genome Biol. Evol.">
        <title>Comparative Genomics of a Bacterivorous Green Alga Reveals Evolutionary Causalities and Consequences of Phago-Mixotrophic Mode of Nutrition.</title>
        <authorList>
            <person name="Burns J.A."/>
            <person name="Paasch A."/>
            <person name="Narechania A."/>
            <person name="Kim E."/>
        </authorList>
    </citation>
    <scope>NUCLEOTIDE SEQUENCE [LARGE SCALE GENOMIC DNA]</scope>
    <source>
        <strain evidence="1 2">PLY_AMNH</strain>
    </source>
</reference>
<dbReference type="EMBL" id="LGRX02025019">
    <property type="protein sequence ID" value="KAK3253060.1"/>
    <property type="molecule type" value="Genomic_DNA"/>
</dbReference>
<sequence length="174" mass="19517">MRKFLKTGSHMDHAVHVCVNWRRHYPPRDDRSSWDKNQTCDTIRKTNSDGLDFWTAALAERIDQAVGGALLSPSASTPVEPPPEGGDPGVEYAEHRSMILSPGADDAQLWNSDIGEIQDEYRTKQGVTVVNKKDCVELIVPCAAILSKAMFQDLPGSKHYHVMHLFHQVRTGFY</sequence>
<evidence type="ECO:0000313" key="1">
    <source>
        <dbReference type="EMBL" id="KAK3253060.1"/>
    </source>
</evidence>
<name>A0AAE0F7D0_9CHLO</name>
<accession>A0AAE0F7D0</accession>
<dbReference type="AlphaFoldDB" id="A0AAE0F7D0"/>
<organism evidence="1 2">
    <name type="scientific">Cymbomonas tetramitiformis</name>
    <dbReference type="NCBI Taxonomy" id="36881"/>
    <lineage>
        <taxon>Eukaryota</taxon>
        <taxon>Viridiplantae</taxon>
        <taxon>Chlorophyta</taxon>
        <taxon>Pyramimonadophyceae</taxon>
        <taxon>Pyramimonadales</taxon>
        <taxon>Pyramimonadaceae</taxon>
        <taxon>Cymbomonas</taxon>
    </lineage>
</organism>
<keyword evidence="2" id="KW-1185">Reference proteome</keyword>
<proteinExistence type="predicted"/>
<comment type="caution">
    <text evidence="1">The sequence shown here is derived from an EMBL/GenBank/DDBJ whole genome shotgun (WGS) entry which is preliminary data.</text>
</comment>
<gene>
    <name evidence="1" type="ORF">CYMTET_37670</name>
</gene>
<protein>
    <submittedName>
        <fullName evidence="1">Uncharacterized protein</fullName>
    </submittedName>
</protein>
<evidence type="ECO:0000313" key="2">
    <source>
        <dbReference type="Proteomes" id="UP001190700"/>
    </source>
</evidence>
<dbReference type="Proteomes" id="UP001190700">
    <property type="component" value="Unassembled WGS sequence"/>
</dbReference>